<evidence type="ECO:0000313" key="2">
    <source>
        <dbReference type="Proteomes" id="UP000253664"/>
    </source>
</evidence>
<dbReference type="AlphaFoldDB" id="A0A367L3P8"/>
<reference evidence="1 2" key="1">
    <citation type="journal article" date="2015" name="BMC Genomics">
        <title>Insights from the genome of Ophiocordyceps polyrhachis-furcata to pathogenicity and host specificity in insect fungi.</title>
        <authorList>
            <person name="Wichadakul D."/>
            <person name="Kobmoo N."/>
            <person name="Ingsriswang S."/>
            <person name="Tangphatsornruang S."/>
            <person name="Chantasingh D."/>
            <person name="Luangsa-ard J.J."/>
            <person name="Eurwilaichitr L."/>
        </authorList>
    </citation>
    <scope>NUCLEOTIDE SEQUENCE [LARGE SCALE GENOMIC DNA]</scope>
    <source>
        <strain evidence="1 2">BCC 54312</strain>
    </source>
</reference>
<gene>
    <name evidence="1" type="ORF">L249_5146</name>
</gene>
<protein>
    <submittedName>
        <fullName evidence="1">Uncharacterized protein</fullName>
    </submittedName>
</protein>
<dbReference type="EMBL" id="LKCN02000017">
    <property type="protein sequence ID" value="RCI09049.1"/>
    <property type="molecule type" value="Genomic_DNA"/>
</dbReference>
<comment type="caution">
    <text evidence="1">The sequence shown here is derived from an EMBL/GenBank/DDBJ whole genome shotgun (WGS) entry which is preliminary data.</text>
</comment>
<dbReference type="Proteomes" id="UP000253664">
    <property type="component" value="Unassembled WGS sequence"/>
</dbReference>
<evidence type="ECO:0000313" key="1">
    <source>
        <dbReference type="EMBL" id="RCI09049.1"/>
    </source>
</evidence>
<proteinExistence type="predicted"/>
<keyword evidence="2" id="KW-1185">Reference proteome</keyword>
<accession>A0A367L3P8</accession>
<sequence>MKQEKAIAQPPFPPPIHPMVRPTENAHIVGNVLTIVPSSRHVNALGVSMDSKNIKARDGKISDESVEMIKVGRETDFVSMTRNPQCMIVLFLWSGSTVSELAMIINRMDFISLPVKVSKPYDVIMRINDARLTNQVGETTGLF</sequence>
<name>A0A367L3P8_9HYPO</name>
<organism evidence="1 2">
    <name type="scientific">Ophiocordyceps polyrhachis-furcata BCC 54312</name>
    <dbReference type="NCBI Taxonomy" id="1330021"/>
    <lineage>
        <taxon>Eukaryota</taxon>
        <taxon>Fungi</taxon>
        <taxon>Dikarya</taxon>
        <taxon>Ascomycota</taxon>
        <taxon>Pezizomycotina</taxon>
        <taxon>Sordariomycetes</taxon>
        <taxon>Hypocreomycetidae</taxon>
        <taxon>Hypocreales</taxon>
        <taxon>Ophiocordycipitaceae</taxon>
        <taxon>Ophiocordyceps</taxon>
    </lineage>
</organism>